<dbReference type="PROSITE" id="PS51063">
    <property type="entry name" value="HTH_CRP_2"/>
    <property type="match status" value="1"/>
</dbReference>
<feature type="domain" description="HTH crp-type" evidence="5">
    <location>
        <begin position="151"/>
        <end position="220"/>
    </location>
</feature>
<sequence>MSLSTVFERELRRSPLFASLTKESMQEMLETSELIRKKPNETLFLKDEAATHFFIVRTGTIRLYLLALDGGEKTVNILQAGQSFAEAMMFMDGGTYPVNSQFLESGEIFVFNSKIYKNILRSDPDTTFSIMSDLSMRLQSYVQEIDGLCLHNATHRLISYLLTFIPAEDNEGTFQLPTQKSVIASRLSIQRETFSRILGKLKKNKMIEVHGYEVHILNAEKMRETLDE</sequence>
<evidence type="ECO:0000256" key="1">
    <source>
        <dbReference type="ARBA" id="ARBA00023015"/>
    </source>
</evidence>
<dbReference type="Gene3D" id="1.10.10.10">
    <property type="entry name" value="Winged helix-like DNA-binding domain superfamily/Winged helix DNA-binding domain"/>
    <property type="match status" value="1"/>
</dbReference>
<feature type="domain" description="Cyclic nucleotide-binding" evidence="4">
    <location>
        <begin position="16"/>
        <end position="137"/>
    </location>
</feature>
<dbReference type="InterPro" id="IPR036390">
    <property type="entry name" value="WH_DNA-bd_sf"/>
</dbReference>
<evidence type="ECO:0000313" key="7">
    <source>
        <dbReference type="Proteomes" id="UP000654401"/>
    </source>
</evidence>
<evidence type="ECO:0000256" key="3">
    <source>
        <dbReference type="ARBA" id="ARBA00023163"/>
    </source>
</evidence>
<gene>
    <name evidence="6" type="ORF">H8D24_03750</name>
</gene>
<keyword evidence="1" id="KW-0805">Transcription regulation</keyword>
<dbReference type="GO" id="GO:0005829">
    <property type="term" value="C:cytosol"/>
    <property type="evidence" value="ECO:0007669"/>
    <property type="project" value="TreeGrafter"/>
</dbReference>
<dbReference type="GO" id="GO:0003677">
    <property type="term" value="F:DNA binding"/>
    <property type="evidence" value="ECO:0007669"/>
    <property type="project" value="UniProtKB-KW"/>
</dbReference>
<dbReference type="SUPFAM" id="SSF46785">
    <property type="entry name" value="Winged helix' DNA-binding domain"/>
    <property type="match status" value="1"/>
</dbReference>
<dbReference type="PROSITE" id="PS50042">
    <property type="entry name" value="CNMP_BINDING_3"/>
    <property type="match status" value="1"/>
</dbReference>
<evidence type="ECO:0000259" key="5">
    <source>
        <dbReference type="PROSITE" id="PS51063"/>
    </source>
</evidence>
<dbReference type="InterPro" id="IPR036388">
    <property type="entry name" value="WH-like_DNA-bd_sf"/>
</dbReference>
<protein>
    <submittedName>
        <fullName evidence="6">Crp/Fnr family transcriptional regulator</fullName>
    </submittedName>
</protein>
<dbReference type="InterPro" id="IPR018490">
    <property type="entry name" value="cNMP-bd_dom_sf"/>
</dbReference>
<keyword evidence="2" id="KW-0238">DNA-binding</keyword>
<dbReference type="PANTHER" id="PTHR24567:SF68">
    <property type="entry name" value="DNA-BINDING TRANSCRIPTIONAL DUAL REGULATOR CRP"/>
    <property type="match status" value="1"/>
</dbReference>
<dbReference type="InterPro" id="IPR014710">
    <property type="entry name" value="RmlC-like_jellyroll"/>
</dbReference>
<dbReference type="CDD" id="cd00038">
    <property type="entry name" value="CAP_ED"/>
    <property type="match status" value="1"/>
</dbReference>
<organism evidence="6 7">
    <name type="scientific">Candidatus Thiopontia autotrophica</name>
    <dbReference type="NCBI Taxonomy" id="2841688"/>
    <lineage>
        <taxon>Bacteria</taxon>
        <taxon>Pseudomonadati</taxon>
        <taxon>Pseudomonadota</taxon>
        <taxon>Gammaproteobacteria</taxon>
        <taxon>Candidatus Thiopontia</taxon>
    </lineage>
</organism>
<accession>A0A8J6P7S3</accession>
<dbReference type="AlphaFoldDB" id="A0A8J6P7S3"/>
<keyword evidence="3" id="KW-0804">Transcription</keyword>
<dbReference type="GO" id="GO:0003700">
    <property type="term" value="F:DNA-binding transcription factor activity"/>
    <property type="evidence" value="ECO:0007669"/>
    <property type="project" value="TreeGrafter"/>
</dbReference>
<dbReference type="SMART" id="SM00100">
    <property type="entry name" value="cNMP"/>
    <property type="match status" value="1"/>
</dbReference>
<name>A0A8J6P7S3_9GAMM</name>
<reference evidence="6 7" key="1">
    <citation type="submission" date="2020-08" db="EMBL/GenBank/DDBJ databases">
        <title>Bridging the membrane lipid divide: bacteria of the FCB group superphylum have the potential to synthesize archaeal ether lipids.</title>
        <authorList>
            <person name="Villanueva L."/>
            <person name="Von Meijenfeldt F.A.B."/>
            <person name="Westbye A.B."/>
            <person name="Yadav S."/>
            <person name="Hopmans E.C."/>
            <person name="Dutilh B.E."/>
            <person name="Sinninghe Damste J.S."/>
        </authorList>
    </citation>
    <scope>NUCLEOTIDE SEQUENCE [LARGE SCALE GENOMIC DNA]</scope>
    <source>
        <strain evidence="6">NIOZ-UU100</strain>
    </source>
</reference>
<evidence type="ECO:0000259" key="4">
    <source>
        <dbReference type="PROSITE" id="PS50042"/>
    </source>
</evidence>
<dbReference type="SUPFAM" id="SSF51206">
    <property type="entry name" value="cAMP-binding domain-like"/>
    <property type="match status" value="1"/>
</dbReference>
<proteinExistence type="predicted"/>
<dbReference type="Proteomes" id="UP000654401">
    <property type="component" value="Unassembled WGS sequence"/>
</dbReference>
<dbReference type="PANTHER" id="PTHR24567">
    <property type="entry name" value="CRP FAMILY TRANSCRIPTIONAL REGULATORY PROTEIN"/>
    <property type="match status" value="1"/>
</dbReference>
<evidence type="ECO:0000313" key="6">
    <source>
        <dbReference type="EMBL" id="MBC8519507.1"/>
    </source>
</evidence>
<dbReference type="InterPro" id="IPR000595">
    <property type="entry name" value="cNMP-bd_dom"/>
</dbReference>
<evidence type="ECO:0000256" key="2">
    <source>
        <dbReference type="ARBA" id="ARBA00023125"/>
    </source>
</evidence>
<dbReference type="Pfam" id="PF13545">
    <property type="entry name" value="HTH_Crp_2"/>
    <property type="match status" value="1"/>
</dbReference>
<dbReference type="InterPro" id="IPR050397">
    <property type="entry name" value="Env_Response_Regulators"/>
</dbReference>
<dbReference type="SMART" id="SM00419">
    <property type="entry name" value="HTH_CRP"/>
    <property type="match status" value="1"/>
</dbReference>
<dbReference type="Pfam" id="PF00027">
    <property type="entry name" value="cNMP_binding"/>
    <property type="match status" value="1"/>
</dbReference>
<comment type="caution">
    <text evidence="6">The sequence shown here is derived from an EMBL/GenBank/DDBJ whole genome shotgun (WGS) entry which is preliminary data.</text>
</comment>
<dbReference type="EMBL" id="JACNFK010000024">
    <property type="protein sequence ID" value="MBC8519507.1"/>
    <property type="molecule type" value="Genomic_DNA"/>
</dbReference>
<dbReference type="InterPro" id="IPR012318">
    <property type="entry name" value="HTH_CRP"/>
</dbReference>
<dbReference type="Gene3D" id="2.60.120.10">
    <property type="entry name" value="Jelly Rolls"/>
    <property type="match status" value="1"/>
</dbReference>